<dbReference type="EMBL" id="CP016540">
    <property type="protein sequence ID" value="ANU27084.1"/>
    <property type="molecule type" value="Genomic_DNA"/>
</dbReference>
<organism evidence="2 3">
    <name type="scientific">Planococcus versutus</name>
    <dbReference type="NCBI Taxonomy" id="1302659"/>
    <lineage>
        <taxon>Bacteria</taxon>
        <taxon>Bacillati</taxon>
        <taxon>Bacillota</taxon>
        <taxon>Bacilli</taxon>
        <taxon>Bacillales</taxon>
        <taxon>Caryophanaceae</taxon>
        <taxon>Planococcus</taxon>
    </lineage>
</organism>
<dbReference type="AlphaFoldDB" id="A0A1B1S1P7"/>
<dbReference type="KEGG" id="pll:I858_008780"/>
<name>A0A1B1S1P7_9BACL</name>
<proteinExistence type="predicted"/>
<dbReference type="STRING" id="1302659.I858_008780"/>
<keyword evidence="3" id="KW-1185">Reference proteome</keyword>
<dbReference type="InterPro" id="IPR025248">
    <property type="entry name" value="DUF4007"/>
</dbReference>
<dbReference type="OrthoDB" id="5760934at2"/>
<reference evidence="2" key="1">
    <citation type="submission" date="2016-10" db="EMBL/GenBank/DDBJ databases">
        <authorList>
            <person name="See-Too W.S."/>
        </authorList>
    </citation>
    <scope>NUCLEOTIDE SEQUENCE</scope>
    <source>
        <strain evidence="2">L10.15</strain>
    </source>
</reference>
<dbReference type="RefSeq" id="WP_049693708.1">
    <property type="nucleotide sequence ID" value="NZ_CP016540.2"/>
</dbReference>
<protein>
    <recommendedName>
        <fullName evidence="1">DUF4007 domain-containing protein</fullName>
    </recommendedName>
</protein>
<dbReference type="Pfam" id="PF13182">
    <property type="entry name" value="DUF4007"/>
    <property type="match status" value="1"/>
</dbReference>
<gene>
    <name evidence="2" type="ORF">I858_008780</name>
</gene>
<dbReference type="Proteomes" id="UP000053354">
    <property type="component" value="Chromosome"/>
</dbReference>
<evidence type="ECO:0000259" key="1">
    <source>
        <dbReference type="Pfam" id="PF13182"/>
    </source>
</evidence>
<evidence type="ECO:0000313" key="3">
    <source>
        <dbReference type="Proteomes" id="UP000053354"/>
    </source>
</evidence>
<feature type="domain" description="DUF4007" evidence="1">
    <location>
        <begin position="56"/>
        <end position="146"/>
    </location>
</feature>
<accession>A0A1B1S1P7</accession>
<sequence length="273" mass="31405">MKYQLNFHQTFAPETEALAQLLRVASSNCEYLSKEELSSLTMIPTGEKSGKVVPHIYYSQAMGLINFDKKDNKYSLSLTALGDVIYQEDPFLTEDLSKIICHYEMSNKYAPTLLWSYLFNQYIPVSGDAFSQNSLSNAVTRKFDSSKVNLSPLRSFYTAERSFASLNFLSIENDEFIISSHSINPVYRYVYAYLLFKNWEIHLPTQSEITFTELTDTLGFGNPFVWNEHTVMEVLELLQDQGVIVVNRQLFPITIIKQVSSDYCLSKLYNFLI</sequence>
<evidence type="ECO:0000313" key="2">
    <source>
        <dbReference type="EMBL" id="ANU27084.1"/>
    </source>
</evidence>